<reference evidence="1" key="2">
    <citation type="journal article" date="2015" name="Data Brief">
        <title>Shoot transcriptome of the giant reed, Arundo donax.</title>
        <authorList>
            <person name="Barrero R.A."/>
            <person name="Guerrero F.D."/>
            <person name="Moolhuijzen P."/>
            <person name="Goolsby J.A."/>
            <person name="Tidwell J."/>
            <person name="Bellgard S.E."/>
            <person name="Bellgard M.I."/>
        </authorList>
    </citation>
    <scope>NUCLEOTIDE SEQUENCE</scope>
    <source>
        <tissue evidence="1">Shoot tissue taken approximately 20 cm above the soil surface</tissue>
    </source>
</reference>
<accession>A0A0A9AKW7</accession>
<protein>
    <submittedName>
        <fullName evidence="1">Uncharacterized protein</fullName>
    </submittedName>
</protein>
<dbReference type="EMBL" id="GBRH01250178">
    <property type="protein sequence ID" value="JAD47717.1"/>
    <property type="molecule type" value="Transcribed_RNA"/>
</dbReference>
<organism evidence="1">
    <name type="scientific">Arundo donax</name>
    <name type="common">Giant reed</name>
    <name type="synonym">Donax arundinaceus</name>
    <dbReference type="NCBI Taxonomy" id="35708"/>
    <lineage>
        <taxon>Eukaryota</taxon>
        <taxon>Viridiplantae</taxon>
        <taxon>Streptophyta</taxon>
        <taxon>Embryophyta</taxon>
        <taxon>Tracheophyta</taxon>
        <taxon>Spermatophyta</taxon>
        <taxon>Magnoliopsida</taxon>
        <taxon>Liliopsida</taxon>
        <taxon>Poales</taxon>
        <taxon>Poaceae</taxon>
        <taxon>PACMAD clade</taxon>
        <taxon>Arundinoideae</taxon>
        <taxon>Arundineae</taxon>
        <taxon>Arundo</taxon>
    </lineage>
</organism>
<evidence type="ECO:0000313" key="1">
    <source>
        <dbReference type="EMBL" id="JAD47717.1"/>
    </source>
</evidence>
<name>A0A0A9AKW7_ARUDO</name>
<sequence>MSPEGSGRRQG</sequence>
<reference evidence="1" key="1">
    <citation type="submission" date="2014-09" db="EMBL/GenBank/DDBJ databases">
        <authorList>
            <person name="Magalhaes I.L.F."/>
            <person name="Oliveira U."/>
            <person name="Santos F.R."/>
            <person name="Vidigal T.H.D.A."/>
            <person name="Brescovit A.D."/>
            <person name="Santos A.J."/>
        </authorList>
    </citation>
    <scope>NUCLEOTIDE SEQUENCE</scope>
    <source>
        <tissue evidence="1">Shoot tissue taken approximately 20 cm above the soil surface</tissue>
    </source>
</reference>
<proteinExistence type="predicted"/>